<dbReference type="PANTHER" id="PTHR24289:SF1">
    <property type="entry name" value="STEROID 17-ALPHA-HYDROXYLASE_17,20 LYASE"/>
    <property type="match status" value="1"/>
</dbReference>
<gene>
    <name evidence="8" type="ORF">R1sor_011550</name>
</gene>
<dbReference type="InterPro" id="IPR001128">
    <property type="entry name" value="Cyt_P450"/>
</dbReference>
<evidence type="ECO:0000256" key="5">
    <source>
        <dbReference type="ARBA" id="ARBA00023004"/>
    </source>
</evidence>
<name>A0ABD3I796_9MARC</name>
<evidence type="ECO:0000256" key="3">
    <source>
        <dbReference type="ARBA" id="ARBA00022723"/>
    </source>
</evidence>
<dbReference type="Proteomes" id="UP001633002">
    <property type="component" value="Unassembled WGS sequence"/>
</dbReference>
<comment type="cofactor">
    <cofactor evidence="6">
        <name>heme</name>
        <dbReference type="ChEBI" id="CHEBI:30413"/>
    </cofactor>
</comment>
<evidence type="ECO:0000256" key="4">
    <source>
        <dbReference type="ARBA" id="ARBA00023002"/>
    </source>
</evidence>
<evidence type="ECO:0000313" key="8">
    <source>
        <dbReference type="EMBL" id="KAL3697474.1"/>
    </source>
</evidence>
<evidence type="ECO:0000256" key="1">
    <source>
        <dbReference type="ARBA" id="ARBA00010617"/>
    </source>
</evidence>
<comment type="similarity">
    <text evidence="1 7">Belongs to the cytochrome P450 family.</text>
</comment>
<keyword evidence="5 6" id="KW-0408">Iron</keyword>
<dbReference type="SUPFAM" id="SSF48264">
    <property type="entry name" value="Cytochrome P450"/>
    <property type="match status" value="1"/>
</dbReference>
<dbReference type="PANTHER" id="PTHR24289">
    <property type="entry name" value="STEROID 17-ALPHA-HYDROXYLASE/17,20 LYASE"/>
    <property type="match status" value="1"/>
</dbReference>
<dbReference type="Pfam" id="PF00067">
    <property type="entry name" value="p450"/>
    <property type="match status" value="1"/>
</dbReference>
<dbReference type="InterPro" id="IPR036396">
    <property type="entry name" value="Cyt_P450_sf"/>
</dbReference>
<reference evidence="8 9" key="1">
    <citation type="submission" date="2024-09" db="EMBL/GenBank/DDBJ databases">
        <title>Chromosome-scale assembly of Riccia sorocarpa.</title>
        <authorList>
            <person name="Paukszto L."/>
        </authorList>
    </citation>
    <scope>NUCLEOTIDE SEQUENCE [LARGE SCALE GENOMIC DNA]</scope>
    <source>
        <strain evidence="8">LP-2024</strain>
        <tissue evidence="8">Aerial parts of the thallus</tissue>
    </source>
</reference>
<dbReference type="AlphaFoldDB" id="A0ABD3I796"/>
<dbReference type="Gene3D" id="1.10.630.10">
    <property type="entry name" value="Cytochrome P450"/>
    <property type="match status" value="1"/>
</dbReference>
<sequence>MDSSHLLYRSALKQRLLNQQWSELWKPILAVVLVAVVSVKLISRITGKKYNLPPGPRSLPIVGNMHLLVGDVLPAKLAEISREKNWPIMSFKLVNRQKVFVVSSPEITKEVLVTNGQVFASRSPATFAQKLMVHDMHGNDTGVLFTQFSKTWKVNRKLMVVGQQEHRRIHGDGFILDLLEVLYQEIATNKGALSRNGEHPFEVRTMITRVFLLRIFLVYMFGPGAEKYGEELNALNDVMFYCLDMSEFAKWFFPMFEPLFELYWGKIVTKNCMKSKFKILEDILKDRPRFENRKQSGEKFAFVDVLLEAENAGELPTHDALLHLLDEVIFAGQETTAKAIEGAMKELALRPDILKKIQQEIDEVVGNRPFRLADVEKLPYLQAFIKECLRLHRTLTILVPHMNMEDTKLGGYDIPKGSSIWVNVWAMAHDPKVFPDPFTLKPERFLDWNVGLNGEDPRYIVFGAGRRMCPGSLLAMNCTYMIIGSLAQNYDIRFPKDWTKDKKTVFGFIPKERPLEVCFSKRAPFGS</sequence>
<evidence type="ECO:0000256" key="6">
    <source>
        <dbReference type="PIRSR" id="PIRSR602401-1"/>
    </source>
</evidence>
<dbReference type="InterPro" id="IPR002401">
    <property type="entry name" value="Cyt_P450_E_grp-I"/>
</dbReference>
<dbReference type="PROSITE" id="PS00086">
    <property type="entry name" value="CYTOCHROME_P450"/>
    <property type="match status" value="1"/>
</dbReference>
<keyword evidence="4 7" id="KW-0560">Oxidoreductase</keyword>
<comment type="caution">
    <text evidence="8">The sequence shown here is derived from an EMBL/GenBank/DDBJ whole genome shotgun (WGS) entry which is preliminary data.</text>
</comment>
<evidence type="ECO:0000256" key="2">
    <source>
        <dbReference type="ARBA" id="ARBA00022617"/>
    </source>
</evidence>
<dbReference type="InterPro" id="IPR017972">
    <property type="entry name" value="Cyt_P450_CS"/>
</dbReference>
<proteinExistence type="inferred from homology"/>
<keyword evidence="2 6" id="KW-0349">Heme</keyword>
<dbReference type="GO" id="GO:0046872">
    <property type="term" value="F:metal ion binding"/>
    <property type="evidence" value="ECO:0007669"/>
    <property type="project" value="UniProtKB-KW"/>
</dbReference>
<evidence type="ECO:0000313" key="9">
    <source>
        <dbReference type="Proteomes" id="UP001633002"/>
    </source>
</evidence>
<evidence type="ECO:0008006" key="10">
    <source>
        <dbReference type="Google" id="ProtNLM"/>
    </source>
</evidence>
<dbReference type="PRINTS" id="PR00463">
    <property type="entry name" value="EP450I"/>
</dbReference>
<evidence type="ECO:0000256" key="7">
    <source>
        <dbReference type="RuleBase" id="RU000461"/>
    </source>
</evidence>
<keyword evidence="3 6" id="KW-0479">Metal-binding</keyword>
<accession>A0ABD3I796</accession>
<dbReference type="EMBL" id="JBJQOH010000002">
    <property type="protein sequence ID" value="KAL3697474.1"/>
    <property type="molecule type" value="Genomic_DNA"/>
</dbReference>
<dbReference type="PRINTS" id="PR00385">
    <property type="entry name" value="P450"/>
</dbReference>
<dbReference type="GO" id="GO:0004497">
    <property type="term" value="F:monooxygenase activity"/>
    <property type="evidence" value="ECO:0007669"/>
    <property type="project" value="UniProtKB-KW"/>
</dbReference>
<feature type="binding site" description="axial binding residue" evidence="6">
    <location>
        <position position="469"/>
    </location>
    <ligand>
        <name>heme</name>
        <dbReference type="ChEBI" id="CHEBI:30413"/>
    </ligand>
    <ligandPart>
        <name>Fe</name>
        <dbReference type="ChEBI" id="CHEBI:18248"/>
    </ligandPart>
</feature>
<keyword evidence="9" id="KW-1185">Reference proteome</keyword>
<protein>
    <recommendedName>
        <fullName evidence="10">Cytochrome P450</fullName>
    </recommendedName>
</protein>
<keyword evidence="7" id="KW-0503">Monooxygenase</keyword>
<organism evidence="8 9">
    <name type="scientific">Riccia sorocarpa</name>
    <dbReference type="NCBI Taxonomy" id="122646"/>
    <lineage>
        <taxon>Eukaryota</taxon>
        <taxon>Viridiplantae</taxon>
        <taxon>Streptophyta</taxon>
        <taxon>Embryophyta</taxon>
        <taxon>Marchantiophyta</taxon>
        <taxon>Marchantiopsida</taxon>
        <taxon>Marchantiidae</taxon>
        <taxon>Marchantiales</taxon>
        <taxon>Ricciaceae</taxon>
        <taxon>Riccia</taxon>
    </lineage>
</organism>